<proteinExistence type="inferred from homology"/>
<dbReference type="InterPro" id="IPR029052">
    <property type="entry name" value="Metallo-depent_PP-like"/>
</dbReference>
<keyword evidence="3" id="KW-0378">Hydrolase</keyword>
<dbReference type="EC" id="3.1.3.2" evidence="3"/>
<feature type="compositionally biased region" description="Low complexity" evidence="4">
    <location>
        <begin position="252"/>
        <end position="265"/>
    </location>
</feature>
<dbReference type="Pfam" id="PF16656">
    <property type="entry name" value="Pur_ac_phosph_N"/>
    <property type="match status" value="1"/>
</dbReference>
<feature type="chain" id="PRO_5041767629" description="Purple acid phosphatase" evidence="3">
    <location>
        <begin position="22"/>
        <end position="298"/>
    </location>
</feature>
<comment type="catalytic activity">
    <reaction evidence="3">
        <text>a phosphate monoester + H2O = an alcohol + phosphate</text>
        <dbReference type="Rhea" id="RHEA:15017"/>
        <dbReference type="ChEBI" id="CHEBI:15377"/>
        <dbReference type="ChEBI" id="CHEBI:30879"/>
        <dbReference type="ChEBI" id="CHEBI:43474"/>
        <dbReference type="ChEBI" id="CHEBI:67140"/>
        <dbReference type="EC" id="3.1.3.2"/>
    </reaction>
</comment>
<dbReference type="SUPFAM" id="SSF56300">
    <property type="entry name" value="Metallo-dependent phosphatases"/>
    <property type="match status" value="1"/>
</dbReference>
<evidence type="ECO:0000313" key="7">
    <source>
        <dbReference type="EMBL" id="KAK3269103.1"/>
    </source>
</evidence>
<dbReference type="AlphaFoldDB" id="A0AAE0L200"/>
<comment type="caution">
    <text evidence="7">The sequence shown here is derived from an EMBL/GenBank/DDBJ whole genome shotgun (WGS) entry which is preliminary data.</text>
</comment>
<gene>
    <name evidence="7" type="ORF">CYMTET_22432</name>
</gene>
<dbReference type="Gene3D" id="3.60.21.10">
    <property type="match status" value="1"/>
</dbReference>
<dbReference type="SUPFAM" id="SSF49363">
    <property type="entry name" value="Purple acid phosphatase, N-terminal domain"/>
    <property type="match status" value="1"/>
</dbReference>
<dbReference type="PANTHER" id="PTHR45867">
    <property type="entry name" value="PURPLE ACID PHOSPHATASE"/>
    <property type="match status" value="1"/>
</dbReference>
<evidence type="ECO:0000256" key="3">
    <source>
        <dbReference type="RuleBase" id="RU361203"/>
    </source>
</evidence>
<organism evidence="7 8">
    <name type="scientific">Cymbomonas tetramitiformis</name>
    <dbReference type="NCBI Taxonomy" id="36881"/>
    <lineage>
        <taxon>Eukaryota</taxon>
        <taxon>Viridiplantae</taxon>
        <taxon>Chlorophyta</taxon>
        <taxon>Pyramimonadophyceae</taxon>
        <taxon>Pyramimonadales</taxon>
        <taxon>Pyramimonadaceae</taxon>
        <taxon>Cymbomonas</taxon>
    </lineage>
</organism>
<sequence>MSYARLVFMTCCAVALGAASGQTLPVQHVEQVHVAFGATPDIATVQWVTMDSPCITKSDVWYGKTPTKLDLKQSGYNISFTDQGSDKRNATYHVASMTSLEASTRYYYKVGDELSGISTVFSFKTAPDASTLATSFPLRFAVYGDQGDFNGQTITHIGAEAQQQTIDMVLHVGDFAYNLDSNQGVNGDNWFRDVEAVAANVPYMVDPGNHESAQNFNHYTMRFQNMPSNSGTLTFPVRTRAFPGLHPRCPIAASSRRPPAPQQSAGSTWHPLRAPIWRQQHVAPTEGSGMVSATRGTH</sequence>
<feature type="domain" description="Purple acid phosphatase N-terminal" evidence="6">
    <location>
        <begin position="30"/>
        <end position="125"/>
    </location>
</feature>
<evidence type="ECO:0000313" key="8">
    <source>
        <dbReference type="Proteomes" id="UP001190700"/>
    </source>
</evidence>
<evidence type="ECO:0000259" key="5">
    <source>
        <dbReference type="Pfam" id="PF00149"/>
    </source>
</evidence>
<evidence type="ECO:0000256" key="4">
    <source>
        <dbReference type="SAM" id="MobiDB-lite"/>
    </source>
</evidence>
<dbReference type="PANTHER" id="PTHR45867:SF3">
    <property type="entry name" value="ACID PHOSPHATASE TYPE 7"/>
    <property type="match status" value="1"/>
</dbReference>
<dbReference type="EMBL" id="LGRX02011249">
    <property type="protein sequence ID" value="KAK3269103.1"/>
    <property type="molecule type" value="Genomic_DNA"/>
</dbReference>
<keyword evidence="2 3" id="KW-0732">Signal</keyword>
<evidence type="ECO:0000256" key="2">
    <source>
        <dbReference type="ARBA" id="ARBA00022729"/>
    </source>
</evidence>
<dbReference type="Pfam" id="PF00149">
    <property type="entry name" value="Metallophos"/>
    <property type="match status" value="1"/>
</dbReference>
<dbReference type="Gene3D" id="2.60.40.380">
    <property type="entry name" value="Purple acid phosphatase-like, N-terminal"/>
    <property type="match status" value="1"/>
</dbReference>
<feature type="domain" description="Calcineurin-like phosphoesterase" evidence="5">
    <location>
        <begin position="139"/>
        <end position="227"/>
    </location>
</feature>
<dbReference type="InterPro" id="IPR008963">
    <property type="entry name" value="Purple_acid_Pase-like_N"/>
</dbReference>
<evidence type="ECO:0000256" key="1">
    <source>
        <dbReference type="ARBA" id="ARBA00008723"/>
    </source>
</evidence>
<name>A0AAE0L200_9CHLO</name>
<feature type="signal peptide" evidence="3">
    <location>
        <begin position="1"/>
        <end position="21"/>
    </location>
</feature>
<dbReference type="GO" id="GO:0046872">
    <property type="term" value="F:metal ion binding"/>
    <property type="evidence" value="ECO:0007669"/>
    <property type="project" value="InterPro"/>
</dbReference>
<comment type="similarity">
    <text evidence="1 3">Belongs to the metallophosphoesterase superfamily. Purple acid phosphatase family.</text>
</comment>
<keyword evidence="8" id="KW-1185">Reference proteome</keyword>
<evidence type="ECO:0000259" key="6">
    <source>
        <dbReference type="Pfam" id="PF16656"/>
    </source>
</evidence>
<dbReference type="GO" id="GO:0003993">
    <property type="term" value="F:acid phosphatase activity"/>
    <property type="evidence" value="ECO:0007669"/>
    <property type="project" value="UniProtKB-EC"/>
</dbReference>
<protein>
    <recommendedName>
        <fullName evidence="3">Purple acid phosphatase</fullName>
        <ecNumber evidence="3">3.1.3.2</ecNumber>
    </recommendedName>
</protein>
<dbReference type="Proteomes" id="UP001190700">
    <property type="component" value="Unassembled WGS sequence"/>
</dbReference>
<reference evidence="7 8" key="1">
    <citation type="journal article" date="2015" name="Genome Biol. Evol.">
        <title>Comparative Genomics of a Bacterivorous Green Alga Reveals Evolutionary Causalities and Consequences of Phago-Mixotrophic Mode of Nutrition.</title>
        <authorList>
            <person name="Burns J.A."/>
            <person name="Paasch A."/>
            <person name="Narechania A."/>
            <person name="Kim E."/>
        </authorList>
    </citation>
    <scope>NUCLEOTIDE SEQUENCE [LARGE SCALE GENOMIC DNA]</scope>
    <source>
        <strain evidence="7 8">PLY_AMNH</strain>
    </source>
</reference>
<dbReference type="InterPro" id="IPR004843">
    <property type="entry name" value="Calcineurin-like_PHP"/>
</dbReference>
<accession>A0AAE0L200</accession>
<dbReference type="InterPro" id="IPR015914">
    <property type="entry name" value="PAPs_N"/>
</dbReference>
<feature type="region of interest" description="Disordered" evidence="4">
    <location>
        <begin position="252"/>
        <end position="272"/>
    </location>
</feature>